<dbReference type="EMBL" id="MZ679798">
    <property type="protein sequence ID" value="UJQ85836.1"/>
    <property type="molecule type" value="Genomic_RNA"/>
</dbReference>
<keyword evidence="3" id="KW-1161">Viral attachment to host cell</keyword>
<sequence length="384" mass="41656">MMVSARDRTYTIPSGGVHDVYANGSLFSHTLDTTAILRSRCQDIQGAANLDHNLTITRTDLTGLVPLGGTVPTGSFAGTNYSGGWYAGFEVLAGAHLPVDLSSNVSAELTRAITRTNPSRPGVTPLTLLQDLIDIPRMLKDVGRLATAPRSFLSSKELANRNLAVQFGWLPLIQDVKSLIDFQSTLHRRTEELNRLYSGTGLHRRIRLGSAGASDSASHNVGTGQGLAGTTLQKRFTRAERWASVRWKPTIAPPYYPKDADRIEQARKVASGFTVEGLFDGAWDLLPWSFVVDWFTNIHGFALAHSDTIPALPYSACLMTHTSTVSDFVTTPSPGNFLIGGNGSAVYETKERFVGSASINAFLPLFGLDRLSIIGSLFIQKFKG</sequence>
<dbReference type="Pfam" id="PF03863">
    <property type="entry name" value="Phage_mat-A"/>
    <property type="match status" value="1"/>
</dbReference>
<proteinExistence type="inferred from homology"/>
<evidence type="ECO:0000256" key="5">
    <source>
        <dbReference type="ARBA" id="ARBA00023104"/>
    </source>
</evidence>
<keyword evidence="2" id="KW-0945">Host-virus interaction</keyword>
<protein>
    <submittedName>
        <fullName evidence="8">Maturation protein</fullName>
    </submittedName>
</protein>
<comment type="similarity">
    <text evidence="7">Belongs to the Leviviricetes maturation protein family.</text>
</comment>
<accession>A0ABY3SSW7</accession>
<dbReference type="InterPro" id="IPR005563">
    <property type="entry name" value="A_protein"/>
</dbReference>
<evidence type="ECO:0000313" key="8">
    <source>
        <dbReference type="EMBL" id="UJQ85836.1"/>
    </source>
</evidence>
<keyword evidence="6" id="KW-1160">Virus entry into host cell</keyword>
<reference evidence="8" key="2">
    <citation type="journal article" date="2022" name="Nat. Microbiol.">
        <title>RNA viromes from terrestrial sites across China expand environmental viral diversity.</title>
        <authorList>
            <person name="Chiapello M."/>
            <person name="Rodriguez-Romero J."/>
            <person name="Ayllon M.A."/>
            <person name="Turina M."/>
        </authorList>
    </citation>
    <scope>NUCLEOTIDE SEQUENCE</scope>
    <source>
        <strain evidence="8">S59-k141_712336</strain>
    </source>
</reference>
<evidence type="ECO:0000256" key="4">
    <source>
        <dbReference type="ARBA" id="ARBA00022844"/>
    </source>
</evidence>
<evidence type="ECO:0000256" key="1">
    <source>
        <dbReference type="ARBA" id="ARBA00004328"/>
    </source>
</evidence>
<evidence type="ECO:0000256" key="3">
    <source>
        <dbReference type="ARBA" id="ARBA00022804"/>
    </source>
</evidence>
<evidence type="ECO:0000256" key="6">
    <source>
        <dbReference type="ARBA" id="ARBA00023296"/>
    </source>
</evidence>
<keyword evidence="4" id="KW-0946">Virion</keyword>
<evidence type="ECO:0000313" key="9">
    <source>
        <dbReference type="Proteomes" id="UP001057863"/>
    </source>
</evidence>
<evidence type="ECO:0000256" key="7">
    <source>
        <dbReference type="ARBA" id="ARBA00035110"/>
    </source>
</evidence>
<reference evidence="8" key="1">
    <citation type="submission" date="2021-05" db="EMBL/GenBank/DDBJ databases">
        <authorList>
            <person name="Chen Y.-M."/>
            <person name="Zhang Y.-Z."/>
        </authorList>
    </citation>
    <scope>NUCLEOTIDE SEQUENCE</scope>
    <source>
        <strain evidence="8">S59-k141_712336</strain>
    </source>
</reference>
<keyword evidence="5" id="KW-1175">Viral attachment to host cell pilus</keyword>
<organism evidence="8 9">
    <name type="scientific">Leviviridae sp</name>
    <dbReference type="NCBI Taxonomy" id="2027243"/>
    <lineage>
        <taxon>Viruses</taxon>
        <taxon>Riboviria</taxon>
        <taxon>Orthornavirae</taxon>
        <taxon>Lenarviricota</taxon>
        <taxon>Leviviricetes</taxon>
        <taxon>Norzivirales</taxon>
        <taxon>Fiersviridae</taxon>
    </lineage>
</organism>
<keyword evidence="9" id="KW-1185">Reference proteome</keyword>
<dbReference type="Proteomes" id="UP001057863">
    <property type="component" value="Chromosome"/>
</dbReference>
<comment type="subcellular location">
    <subcellularLocation>
        <location evidence="1">Virion</location>
    </subcellularLocation>
</comment>
<name>A0ABY3SSW7_9VIRU</name>
<evidence type="ECO:0000256" key="2">
    <source>
        <dbReference type="ARBA" id="ARBA00022581"/>
    </source>
</evidence>